<gene>
    <name evidence="2" type="ORF">H8704_04020</name>
</gene>
<dbReference type="RefSeq" id="WP_118678547.1">
    <property type="nucleotide sequence ID" value="NZ_JACRSX010000003.1"/>
</dbReference>
<organism evidence="2 3">
    <name type="scientific">Jutongia huaianensis</name>
    <dbReference type="NCBI Taxonomy" id="2763668"/>
    <lineage>
        <taxon>Bacteria</taxon>
        <taxon>Bacillati</taxon>
        <taxon>Bacillota</taxon>
        <taxon>Clostridia</taxon>
        <taxon>Lachnospirales</taxon>
        <taxon>Lachnospiraceae</taxon>
        <taxon>Jutongia</taxon>
    </lineage>
</organism>
<sequence>MNQLRKQRWLIVAMLFFVLISGIGTDVTRISQMDTSDHFRRESLLSTLSSIRTDSPDVCSTEQLGIRVLQPKLEASRPVSFRQDGRQQQLLLLLYTSIIFCFCVFFARRSYEPAFYKSTTHHLARIMRFIHDKDGEKIFFSFH</sequence>
<evidence type="ECO:0000313" key="2">
    <source>
        <dbReference type="EMBL" id="MBC8561802.1"/>
    </source>
</evidence>
<reference evidence="2 3" key="1">
    <citation type="submission" date="2020-08" db="EMBL/GenBank/DDBJ databases">
        <title>Genome public.</title>
        <authorList>
            <person name="Liu C."/>
            <person name="Sun Q."/>
        </authorList>
    </citation>
    <scope>NUCLEOTIDE SEQUENCE [LARGE SCALE GENOMIC DNA]</scope>
    <source>
        <strain evidence="2 3">NSJ-37</strain>
    </source>
</reference>
<keyword evidence="1" id="KW-0472">Membrane</keyword>
<evidence type="ECO:0000256" key="1">
    <source>
        <dbReference type="SAM" id="Phobius"/>
    </source>
</evidence>
<keyword evidence="1" id="KW-1133">Transmembrane helix</keyword>
<dbReference type="EMBL" id="JACRSX010000003">
    <property type="protein sequence ID" value="MBC8561802.1"/>
    <property type="molecule type" value="Genomic_DNA"/>
</dbReference>
<comment type="caution">
    <text evidence="2">The sequence shown here is derived from an EMBL/GenBank/DDBJ whole genome shotgun (WGS) entry which is preliminary data.</text>
</comment>
<feature type="transmembrane region" description="Helical" evidence="1">
    <location>
        <begin position="90"/>
        <end position="107"/>
    </location>
</feature>
<evidence type="ECO:0000313" key="3">
    <source>
        <dbReference type="Proteomes" id="UP000606193"/>
    </source>
</evidence>
<protein>
    <submittedName>
        <fullName evidence="2">Uncharacterized protein</fullName>
    </submittedName>
</protein>
<accession>A0ABR7N160</accession>
<keyword evidence="1" id="KW-0812">Transmembrane</keyword>
<keyword evidence="3" id="KW-1185">Reference proteome</keyword>
<name>A0ABR7N160_9FIRM</name>
<dbReference type="Proteomes" id="UP000606193">
    <property type="component" value="Unassembled WGS sequence"/>
</dbReference>
<proteinExistence type="predicted"/>